<reference evidence="1" key="2">
    <citation type="submission" date="2021-10" db="EMBL/GenBank/DDBJ databases">
        <authorList>
            <person name="Piombo E."/>
        </authorList>
    </citation>
    <scope>NUCLEOTIDE SEQUENCE</scope>
</reference>
<reference evidence="1" key="1">
    <citation type="submission" date="2020-04" db="EMBL/GenBank/DDBJ databases">
        <authorList>
            <person name="Broberg M."/>
        </authorList>
    </citation>
    <scope>NUCLEOTIDE SEQUENCE</scope>
</reference>
<accession>A0ACA9T8W7</accession>
<organism evidence="1 2">
    <name type="scientific">Clonostachys rosea f. rosea IK726</name>
    <dbReference type="NCBI Taxonomy" id="1349383"/>
    <lineage>
        <taxon>Eukaryota</taxon>
        <taxon>Fungi</taxon>
        <taxon>Dikarya</taxon>
        <taxon>Ascomycota</taxon>
        <taxon>Pezizomycotina</taxon>
        <taxon>Sordariomycetes</taxon>
        <taxon>Hypocreomycetidae</taxon>
        <taxon>Hypocreales</taxon>
        <taxon>Bionectriaceae</taxon>
        <taxon>Clonostachys</taxon>
    </lineage>
</organism>
<name>A0ACA9T8W7_BIOOC</name>
<keyword evidence="2" id="KW-1185">Reference proteome</keyword>
<dbReference type="Proteomes" id="UP000836387">
    <property type="component" value="Unassembled WGS sequence"/>
</dbReference>
<sequence>MRAFSSSFCISIFILFSYSERFSRISTCPSNPVAAAKFLDEQPKMGPENMYGSNSHPFPEPNTQHWGLPQSVNDGSSMINNFTSYPTQGQPLTGFESQGQNHNISTSHPSANMPSMPAQNHNPNTSHPSANMPSMPAQNHNPNTSHPSANMPNMHSLLYGPYGPLPNGEPNLMDFSGNHGSTLKSGLPPTRPQATQAFSNHQTPGRNPFSPSSLQAQGVPQFPPYQWPSQPVQQPLLPPPNRAGQNVPSIMIYQDPYHPPLAPAGQALPADYPQTPLESQKAPGREKRAREESDSEEPPPKKRKGGKRPRVKEPPPAYNRRYPRPPSWGEASDGSPLFVYNDDGELRTDRKYTAEEIRNYIDNNPRKLRIWVQQSPTQVAHRLGNRNTCMWKGCIKQGHKIDTGFFRIAFDEFYKQSKRGHRDPLRPAAVMHMWCYEQCFDPLVDYHHCKLKADKRPLTKETRNMIGIANKGKHIVRDAFKPWLKNTEFTERAREYTGSLSSALNEYHLSTRSSRKLALAHEKSKKTGECIINFHKGDLMLFCQDTGKNKQNMKQKDLPVNKFQFRPRPERLRTISVDEDSDSSDSECETYAAQGEAVAQPEEPSNALKPLGEKSLNSQIPAAGVGARPEAYGAENIEPKGSVGDVVQDGKTREITCEKAPSDENKPPVFENAAASELVYTDPGSCPEANGAENKEPKGPVRDGVQDDKIREITCESPPSDEFKPLEFGIPTELEFYPGAGKSSDPLSPLTEFLRGGTTNFTEEQDDLFGDMLGDQGTSMFEDQPPFEWSAPEEQPELEELPKLKVPEPKVPEPKVPEPKNWSVLKLPVPIEKPKKSPSVEDLSGSRGSQVAEAGPR</sequence>
<evidence type="ECO:0000313" key="2">
    <source>
        <dbReference type="Proteomes" id="UP000836387"/>
    </source>
</evidence>
<proteinExistence type="predicted"/>
<gene>
    <name evidence="1" type="ORF">CRV2_00004517</name>
</gene>
<comment type="caution">
    <text evidence="1">The sequence shown here is derived from an EMBL/GenBank/DDBJ whole genome shotgun (WGS) entry which is preliminary data.</text>
</comment>
<evidence type="ECO:0000313" key="1">
    <source>
        <dbReference type="EMBL" id="CAG9937331.1"/>
    </source>
</evidence>
<dbReference type="EMBL" id="CADEHS020000001">
    <property type="protein sequence ID" value="CAG9937331.1"/>
    <property type="molecule type" value="Genomic_DNA"/>
</dbReference>
<protein>
    <submittedName>
        <fullName evidence="1">Uncharacterized protein</fullName>
    </submittedName>
</protein>